<accession>A0AA38XI80</accession>
<gene>
    <name evidence="1" type="ORF">H2200_002083</name>
</gene>
<sequence length="190" mass="21489">MHSTWVKSAQNQKQDSKLIREQFDDLDTPDGFGSIASGYHGLLFNNLYVFQPTHPDLKGIISKDDLNCAVSKPNALYGSMTTKASPSIEVSNSSQTFSVRSLKIKPLNLPVGFVTISLEGVTSNKSASHLKWSVDFPAGFHDILDVRLEEFSRVVWRKLTKVSVWAVFHYNNMEMDDWEFCIDDLEIEIE</sequence>
<proteinExistence type="predicted"/>
<name>A0AA38XI80_9EURO</name>
<evidence type="ECO:0000313" key="1">
    <source>
        <dbReference type="EMBL" id="KAJ9613947.1"/>
    </source>
</evidence>
<dbReference type="AlphaFoldDB" id="A0AA38XI80"/>
<organism evidence="1 2">
    <name type="scientific">Cladophialophora chaetospira</name>
    <dbReference type="NCBI Taxonomy" id="386627"/>
    <lineage>
        <taxon>Eukaryota</taxon>
        <taxon>Fungi</taxon>
        <taxon>Dikarya</taxon>
        <taxon>Ascomycota</taxon>
        <taxon>Pezizomycotina</taxon>
        <taxon>Eurotiomycetes</taxon>
        <taxon>Chaetothyriomycetidae</taxon>
        <taxon>Chaetothyriales</taxon>
        <taxon>Herpotrichiellaceae</taxon>
        <taxon>Cladophialophora</taxon>
    </lineage>
</organism>
<reference evidence="1" key="1">
    <citation type="submission" date="2022-10" db="EMBL/GenBank/DDBJ databases">
        <title>Culturing micro-colonial fungi from biological soil crusts in the Mojave desert and describing Neophaeococcomyces mojavensis, and introducing the new genera and species Taxawa tesnikishii.</title>
        <authorList>
            <person name="Kurbessoian T."/>
            <person name="Stajich J.E."/>
        </authorList>
    </citation>
    <scope>NUCLEOTIDE SEQUENCE</scope>
    <source>
        <strain evidence="1">TK_41</strain>
    </source>
</reference>
<dbReference type="Proteomes" id="UP001172673">
    <property type="component" value="Unassembled WGS sequence"/>
</dbReference>
<evidence type="ECO:0000313" key="2">
    <source>
        <dbReference type="Proteomes" id="UP001172673"/>
    </source>
</evidence>
<keyword evidence="2" id="KW-1185">Reference proteome</keyword>
<dbReference type="EMBL" id="JAPDRK010000003">
    <property type="protein sequence ID" value="KAJ9613947.1"/>
    <property type="molecule type" value="Genomic_DNA"/>
</dbReference>
<comment type="caution">
    <text evidence="1">The sequence shown here is derived from an EMBL/GenBank/DDBJ whole genome shotgun (WGS) entry which is preliminary data.</text>
</comment>
<protein>
    <submittedName>
        <fullName evidence="1">Uncharacterized protein</fullName>
    </submittedName>
</protein>